<evidence type="ECO:0000259" key="5">
    <source>
        <dbReference type="PROSITE" id="PS50977"/>
    </source>
</evidence>
<feature type="domain" description="HTH tetR-type" evidence="5">
    <location>
        <begin position="15"/>
        <end position="75"/>
    </location>
</feature>
<dbReference type="InterPro" id="IPR023772">
    <property type="entry name" value="DNA-bd_HTH_TetR-type_CS"/>
</dbReference>
<proteinExistence type="predicted"/>
<dbReference type="Gene3D" id="1.10.10.60">
    <property type="entry name" value="Homeodomain-like"/>
    <property type="match status" value="1"/>
</dbReference>
<dbReference type="Proteomes" id="UP000246410">
    <property type="component" value="Unassembled WGS sequence"/>
</dbReference>
<dbReference type="InterPro" id="IPR011075">
    <property type="entry name" value="TetR_C"/>
</dbReference>
<evidence type="ECO:0000256" key="1">
    <source>
        <dbReference type="ARBA" id="ARBA00023015"/>
    </source>
</evidence>
<feature type="DNA-binding region" description="H-T-H motif" evidence="4">
    <location>
        <begin position="38"/>
        <end position="57"/>
    </location>
</feature>
<dbReference type="Pfam" id="PF00440">
    <property type="entry name" value="TetR_N"/>
    <property type="match status" value="1"/>
</dbReference>
<dbReference type="SUPFAM" id="SSF48498">
    <property type="entry name" value="Tetracyclin repressor-like, C-terminal domain"/>
    <property type="match status" value="1"/>
</dbReference>
<dbReference type="InterPro" id="IPR009057">
    <property type="entry name" value="Homeodomain-like_sf"/>
</dbReference>
<dbReference type="GO" id="GO:0003700">
    <property type="term" value="F:DNA-binding transcription factor activity"/>
    <property type="evidence" value="ECO:0007669"/>
    <property type="project" value="TreeGrafter"/>
</dbReference>
<dbReference type="EMBL" id="QGTL01000011">
    <property type="protein sequence ID" value="PWV71059.1"/>
    <property type="molecule type" value="Genomic_DNA"/>
</dbReference>
<dbReference type="PROSITE" id="PS01081">
    <property type="entry name" value="HTH_TETR_1"/>
    <property type="match status" value="1"/>
</dbReference>
<evidence type="ECO:0000313" key="7">
    <source>
        <dbReference type="Proteomes" id="UP000246410"/>
    </source>
</evidence>
<keyword evidence="3" id="KW-0804">Transcription</keyword>
<dbReference type="PRINTS" id="PR00455">
    <property type="entry name" value="HTHTETR"/>
</dbReference>
<dbReference type="SUPFAM" id="SSF46689">
    <property type="entry name" value="Homeodomain-like"/>
    <property type="match status" value="1"/>
</dbReference>
<evidence type="ECO:0000256" key="3">
    <source>
        <dbReference type="ARBA" id="ARBA00023163"/>
    </source>
</evidence>
<protein>
    <submittedName>
        <fullName evidence="6">TetR family transcriptional regulator</fullName>
    </submittedName>
</protein>
<organism evidence="6 7">
    <name type="scientific">Nocardia neocaledoniensis</name>
    <dbReference type="NCBI Taxonomy" id="236511"/>
    <lineage>
        <taxon>Bacteria</taxon>
        <taxon>Bacillati</taxon>
        <taxon>Actinomycetota</taxon>
        <taxon>Actinomycetes</taxon>
        <taxon>Mycobacteriales</taxon>
        <taxon>Nocardiaceae</taxon>
        <taxon>Nocardia</taxon>
    </lineage>
</organism>
<dbReference type="RefSeq" id="WP_110040159.1">
    <property type="nucleotide sequence ID" value="NZ_QGTL01000011.1"/>
</dbReference>
<dbReference type="PANTHER" id="PTHR30055:SF148">
    <property type="entry name" value="TETR-FAMILY TRANSCRIPTIONAL REGULATOR"/>
    <property type="match status" value="1"/>
</dbReference>
<comment type="caution">
    <text evidence="6">The sequence shown here is derived from an EMBL/GenBank/DDBJ whole genome shotgun (WGS) entry which is preliminary data.</text>
</comment>
<keyword evidence="7" id="KW-1185">Reference proteome</keyword>
<dbReference type="InterPro" id="IPR050109">
    <property type="entry name" value="HTH-type_TetR-like_transc_reg"/>
</dbReference>
<evidence type="ECO:0000256" key="2">
    <source>
        <dbReference type="ARBA" id="ARBA00023125"/>
    </source>
</evidence>
<dbReference type="Pfam" id="PF16859">
    <property type="entry name" value="TetR_C_11"/>
    <property type="match status" value="1"/>
</dbReference>
<evidence type="ECO:0000256" key="4">
    <source>
        <dbReference type="PROSITE-ProRule" id="PRU00335"/>
    </source>
</evidence>
<dbReference type="InterPro" id="IPR001647">
    <property type="entry name" value="HTH_TetR"/>
</dbReference>
<sequence>MTQSSPPATGRPRSTDRDHDLLVATQDLLAEVGYDRLTIDAVAARCGAAKTTVYRRWAGKPELVTAAIGHLQNPGRIPDTGSLRGDLIEMAATWHDGDARRDTIIAGLLTAMTGDSRLRDTVTTTITAPRRGVFAAIVDRARRRGEITGSPDIELLGAVIPALTFHHVTVLAAPIDRAFIERVVDQIVMPAFTAG</sequence>
<reference evidence="6 7" key="1">
    <citation type="submission" date="2018-05" db="EMBL/GenBank/DDBJ databases">
        <title>Genomic Encyclopedia of Type Strains, Phase IV (KMG-IV): sequencing the most valuable type-strain genomes for metagenomic binning, comparative biology and taxonomic classification.</title>
        <authorList>
            <person name="Goeker M."/>
        </authorList>
    </citation>
    <scope>NUCLEOTIDE SEQUENCE [LARGE SCALE GENOMIC DNA]</scope>
    <source>
        <strain evidence="6 7">DSM 44717</strain>
    </source>
</reference>
<evidence type="ECO:0000313" key="6">
    <source>
        <dbReference type="EMBL" id="PWV71059.1"/>
    </source>
</evidence>
<dbReference type="PANTHER" id="PTHR30055">
    <property type="entry name" value="HTH-TYPE TRANSCRIPTIONAL REGULATOR RUTR"/>
    <property type="match status" value="1"/>
</dbReference>
<accession>A0A317N7Q8</accession>
<dbReference type="InterPro" id="IPR036271">
    <property type="entry name" value="Tet_transcr_reg_TetR-rel_C_sf"/>
</dbReference>
<dbReference type="PROSITE" id="PS50977">
    <property type="entry name" value="HTH_TETR_2"/>
    <property type="match status" value="1"/>
</dbReference>
<dbReference type="AlphaFoldDB" id="A0A317N7Q8"/>
<gene>
    <name evidence="6" type="ORF">DFR69_11148</name>
</gene>
<name>A0A317N7Q8_9NOCA</name>
<dbReference type="GO" id="GO:0000976">
    <property type="term" value="F:transcription cis-regulatory region binding"/>
    <property type="evidence" value="ECO:0007669"/>
    <property type="project" value="TreeGrafter"/>
</dbReference>
<keyword evidence="1" id="KW-0805">Transcription regulation</keyword>
<dbReference type="Gene3D" id="1.10.357.10">
    <property type="entry name" value="Tetracycline Repressor, domain 2"/>
    <property type="match status" value="1"/>
</dbReference>
<keyword evidence="2 4" id="KW-0238">DNA-binding</keyword>